<dbReference type="CDD" id="cd03122">
    <property type="entry name" value="alpha_CARP_receptor_like"/>
    <property type="match status" value="1"/>
</dbReference>
<feature type="region of interest" description="Disordered" evidence="14">
    <location>
        <begin position="752"/>
        <end position="771"/>
    </location>
</feature>
<dbReference type="CDD" id="cd00063">
    <property type="entry name" value="FN3"/>
    <property type="match status" value="1"/>
</dbReference>
<dbReference type="GO" id="GO:0004725">
    <property type="term" value="F:protein tyrosine phosphatase activity"/>
    <property type="evidence" value="ECO:0007669"/>
    <property type="project" value="UniProtKB-EC"/>
</dbReference>
<feature type="compositionally biased region" description="Polar residues" evidence="14">
    <location>
        <begin position="1102"/>
        <end position="1120"/>
    </location>
</feature>
<dbReference type="PROSITE" id="PS50055">
    <property type="entry name" value="TYR_PHOSPHATASE_PTP"/>
    <property type="match status" value="2"/>
</dbReference>
<evidence type="ECO:0000256" key="14">
    <source>
        <dbReference type="SAM" id="MobiDB-lite"/>
    </source>
</evidence>
<evidence type="ECO:0000256" key="12">
    <source>
        <dbReference type="ARBA" id="ARBA00023180"/>
    </source>
</evidence>
<feature type="region of interest" description="Disordered" evidence="14">
    <location>
        <begin position="566"/>
        <end position="691"/>
    </location>
</feature>
<dbReference type="Gene3D" id="3.10.200.10">
    <property type="entry name" value="Alpha carbonic anhydrase"/>
    <property type="match status" value="1"/>
</dbReference>
<dbReference type="Pfam" id="PF00102">
    <property type="entry name" value="Y_phosphatase"/>
    <property type="match status" value="3"/>
</dbReference>
<accession>A0AAD9DP00</accession>
<feature type="compositionally biased region" description="Polar residues" evidence="14">
    <location>
        <begin position="1137"/>
        <end position="1157"/>
    </location>
</feature>
<evidence type="ECO:0000256" key="2">
    <source>
        <dbReference type="ARBA" id="ARBA00006246"/>
    </source>
</evidence>
<feature type="region of interest" description="Disordered" evidence="14">
    <location>
        <begin position="1099"/>
        <end position="1251"/>
    </location>
</feature>
<dbReference type="Pfam" id="PF00194">
    <property type="entry name" value="Carb_anhydrase"/>
    <property type="match status" value="1"/>
</dbReference>
<dbReference type="SMART" id="SM01057">
    <property type="entry name" value="Carb_anhydrase"/>
    <property type="match status" value="1"/>
</dbReference>
<feature type="domain" description="Tyrosine-protein phosphatase" evidence="15">
    <location>
        <begin position="1660"/>
        <end position="1921"/>
    </location>
</feature>
<evidence type="ECO:0000256" key="4">
    <source>
        <dbReference type="ARBA" id="ARBA00022692"/>
    </source>
</evidence>
<dbReference type="InterPro" id="IPR029021">
    <property type="entry name" value="Prot-tyrosine_phosphatase-like"/>
</dbReference>
<evidence type="ECO:0000259" key="17">
    <source>
        <dbReference type="PROSITE" id="PS50853"/>
    </source>
</evidence>
<dbReference type="InterPro" id="IPR000242">
    <property type="entry name" value="PTP_cat"/>
</dbReference>
<comment type="subcellular location">
    <subcellularLocation>
        <location evidence="1">Membrane</location>
        <topology evidence="1">Single-pass type I membrane protein</topology>
    </subcellularLocation>
</comment>
<dbReference type="EC" id="3.1.3.48" evidence="3"/>
<protein>
    <recommendedName>
        <fullName evidence="3">protein-tyrosine-phosphatase</fullName>
        <ecNumber evidence="3">3.1.3.48</ecNumber>
    </recommendedName>
</protein>
<evidence type="ECO:0000256" key="11">
    <source>
        <dbReference type="ARBA" id="ARBA00023157"/>
    </source>
</evidence>
<dbReference type="InterPro" id="IPR013783">
    <property type="entry name" value="Ig-like_fold"/>
</dbReference>
<feature type="region of interest" description="Disordered" evidence="14">
    <location>
        <begin position="1929"/>
        <end position="1955"/>
    </location>
</feature>
<evidence type="ECO:0000256" key="6">
    <source>
        <dbReference type="ARBA" id="ARBA00022737"/>
    </source>
</evidence>
<dbReference type="InterPro" id="IPR041887">
    <property type="entry name" value="Alpha_CARP_receptor-type"/>
</dbReference>
<proteinExistence type="inferred from homology"/>
<dbReference type="EMBL" id="JAROKS010000022">
    <property type="protein sequence ID" value="KAK1789810.1"/>
    <property type="molecule type" value="Genomic_DNA"/>
</dbReference>
<dbReference type="SMART" id="SM00194">
    <property type="entry name" value="PTPc"/>
    <property type="match status" value="2"/>
</dbReference>
<evidence type="ECO:0000259" key="16">
    <source>
        <dbReference type="PROSITE" id="PS50056"/>
    </source>
</evidence>
<feature type="region of interest" description="Disordered" evidence="14">
    <location>
        <begin position="858"/>
        <end position="891"/>
    </location>
</feature>
<feature type="compositionally biased region" description="Basic and acidic residues" evidence="14">
    <location>
        <begin position="648"/>
        <end position="667"/>
    </location>
</feature>
<dbReference type="PROSITE" id="PS00383">
    <property type="entry name" value="TYR_PHOSPHATASE_1"/>
    <property type="match status" value="1"/>
</dbReference>
<keyword evidence="4" id="KW-0812">Transmembrane</keyword>
<evidence type="ECO:0000256" key="3">
    <source>
        <dbReference type="ARBA" id="ARBA00013064"/>
    </source>
</evidence>
<dbReference type="PROSITE" id="PS51144">
    <property type="entry name" value="ALPHA_CA_2"/>
    <property type="match status" value="1"/>
</dbReference>
<evidence type="ECO:0000313" key="19">
    <source>
        <dbReference type="EMBL" id="KAK1789810.1"/>
    </source>
</evidence>
<dbReference type="InterPro" id="IPR036398">
    <property type="entry name" value="CA_dom_sf"/>
</dbReference>
<keyword evidence="10" id="KW-0472">Membrane</keyword>
<feature type="domain" description="Alpha-carbonic anhydrase" evidence="18">
    <location>
        <begin position="88"/>
        <end position="353"/>
    </location>
</feature>
<evidence type="ECO:0000256" key="1">
    <source>
        <dbReference type="ARBA" id="ARBA00004479"/>
    </source>
</evidence>
<evidence type="ECO:0000259" key="18">
    <source>
        <dbReference type="PROSITE" id="PS51144"/>
    </source>
</evidence>
<dbReference type="InterPro" id="IPR000387">
    <property type="entry name" value="Tyr_Pase_dom"/>
</dbReference>
<keyword evidence="7" id="KW-0378">Hydrolase</keyword>
<name>A0AAD9DP00_9TELE</name>
<dbReference type="FunFam" id="3.90.190.10:FF:000013">
    <property type="entry name" value="receptor-type tyrosine-protein phosphatase zeta isoform X1"/>
    <property type="match status" value="1"/>
</dbReference>
<dbReference type="SUPFAM" id="SSF49265">
    <property type="entry name" value="Fibronectin type III"/>
    <property type="match status" value="1"/>
</dbReference>
<evidence type="ECO:0000256" key="7">
    <source>
        <dbReference type="ARBA" id="ARBA00022801"/>
    </source>
</evidence>
<organism evidence="19 20">
    <name type="scientific">Electrophorus voltai</name>
    <dbReference type="NCBI Taxonomy" id="2609070"/>
    <lineage>
        <taxon>Eukaryota</taxon>
        <taxon>Metazoa</taxon>
        <taxon>Chordata</taxon>
        <taxon>Craniata</taxon>
        <taxon>Vertebrata</taxon>
        <taxon>Euteleostomi</taxon>
        <taxon>Actinopterygii</taxon>
        <taxon>Neopterygii</taxon>
        <taxon>Teleostei</taxon>
        <taxon>Ostariophysi</taxon>
        <taxon>Gymnotiformes</taxon>
        <taxon>Gymnotoidei</taxon>
        <taxon>Gymnotidae</taxon>
        <taxon>Electrophorus</taxon>
    </lineage>
</organism>
<feature type="compositionally biased region" description="Polar residues" evidence="14">
    <location>
        <begin position="1180"/>
        <end position="1189"/>
    </location>
</feature>
<dbReference type="Gene3D" id="3.90.190.10">
    <property type="entry name" value="Protein tyrosine phosphatase superfamily"/>
    <property type="match status" value="2"/>
</dbReference>
<dbReference type="PANTHER" id="PTHR19134">
    <property type="entry name" value="RECEPTOR-TYPE TYROSINE-PROTEIN PHOSPHATASE"/>
    <property type="match status" value="1"/>
</dbReference>
<feature type="domain" description="Tyrosine specific protein phosphatases" evidence="16">
    <location>
        <begin position="1547"/>
        <end position="1620"/>
    </location>
</feature>
<dbReference type="InterPro" id="IPR001148">
    <property type="entry name" value="CA_dom"/>
</dbReference>
<dbReference type="InterPro" id="IPR036116">
    <property type="entry name" value="FN3_sf"/>
</dbReference>
<comment type="similarity">
    <text evidence="2">Belongs to the protein-tyrosine phosphatase family. Receptor class 5 subfamily.</text>
</comment>
<dbReference type="InterPro" id="IPR016130">
    <property type="entry name" value="Tyr_Pase_AS"/>
</dbReference>
<keyword evidence="8" id="KW-0904">Protein phosphatase</keyword>
<evidence type="ECO:0000256" key="5">
    <source>
        <dbReference type="ARBA" id="ARBA00022729"/>
    </source>
</evidence>
<dbReference type="SMART" id="SM00404">
    <property type="entry name" value="PTPc_motif"/>
    <property type="match status" value="2"/>
</dbReference>
<evidence type="ECO:0000313" key="20">
    <source>
        <dbReference type="Proteomes" id="UP001239994"/>
    </source>
</evidence>
<dbReference type="SMART" id="SM00060">
    <property type="entry name" value="FN3"/>
    <property type="match status" value="1"/>
</dbReference>
<keyword evidence="5" id="KW-0732">Signal</keyword>
<comment type="catalytic activity">
    <reaction evidence="13">
        <text>O-phospho-L-tyrosyl-[protein] + H2O = L-tyrosyl-[protein] + phosphate</text>
        <dbReference type="Rhea" id="RHEA:10684"/>
        <dbReference type="Rhea" id="RHEA-COMP:10136"/>
        <dbReference type="Rhea" id="RHEA-COMP:20101"/>
        <dbReference type="ChEBI" id="CHEBI:15377"/>
        <dbReference type="ChEBI" id="CHEBI:43474"/>
        <dbReference type="ChEBI" id="CHEBI:46858"/>
        <dbReference type="ChEBI" id="CHEBI:61978"/>
        <dbReference type="EC" id="3.1.3.48"/>
    </reaction>
</comment>
<feature type="compositionally biased region" description="Polar residues" evidence="14">
    <location>
        <begin position="1213"/>
        <end position="1222"/>
    </location>
</feature>
<evidence type="ECO:0000256" key="9">
    <source>
        <dbReference type="ARBA" id="ARBA00022989"/>
    </source>
</evidence>
<keyword evidence="20" id="KW-1185">Reference proteome</keyword>
<keyword evidence="9" id="KW-1133">Transmembrane helix</keyword>
<keyword evidence="6" id="KW-0677">Repeat</keyword>
<keyword evidence="11" id="KW-1015">Disulfide bond</keyword>
<dbReference type="InterPro" id="IPR003961">
    <property type="entry name" value="FN3_dom"/>
</dbReference>
<evidence type="ECO:0000256" key="8">
    <source>
        <dbReference type="ARBA" id="ARBA00022912"/>
    </source>
</evidence>
<dbReference type="InterPro" id="IPR050348">
    <property type="entry name" value="Protein-Tyr_Phosphatase"/>
</dbReference>
<dbReference type="PANTHER" id="PTHR19134:SF461">
    <property type="entry name" value="RECEPTOR-TYPE TYROSINE-PROTEIN PHOSPHATASE ZETA"/>
    <property type="match status" value="1"/>
</dbReference>
<feature type="domain" description="Tyrosine-protein phosphatase" evidence="15">
    <location>
        <begin position="1341"/>
        <end position="1629"/>
    </location>
</feature>
<dbReference type="GO" id="GO:0016020">
    <property type="term" value="C:membrane"/>
    <property type="evidence" value="ECO:0007669"/>
    <property type="project" value="UniProtKB-SubCell"/>
</dbReference>
<reference evidence="19" key="1">
    <citation type="submission" date="2023-03" db="EMBL/GenBank/DDBJ databases">
        <title>Electrophorus voltai genome.</title>
        <authorList>
            <person name="Bian C."/>
        </authorList>
    </citation>
    <scope>NUCLEOTIDE SEQUENCE</scope>
    <source>
        <strain evidence="19">CB-2022</strain>
        <tissue evidence="19">Muscle</tissue>
    </source>
</reference>
<evidence type="ECO:0000256" key="10">
    <source>
        <dbReference type="ARBA" id="ARBA00023136"/>
    </source>
</evidence>
<dbReference type="SUPFAM" id="SSF51069">
    <property type="entry name" value="Carbonic anhydrase"/>
    <property type="match status" value="1"/>
</dbReference>
<evidence type="ECO:0000259" key="15">
    <source>
        <dbReference type="PROSITE" id="PS50055"/>
    </source>
</evidence>
<dbReference type="PROSITE" id="PS50056">
    <property type="entry name" value="TYR_PHOSPHATASE_2"/>
    <property type="match status" value="2"/>
</dbReference>
<dbReference type="Gene3D" id="2.60.40.10">
    <property type="entry name" value="Immunoglobulins"/>
    <property type="match status" value="1"/>
</dbReference>
<sequence length="1955" mass="215256">MLLPGLQGLNGVNSVGKGRTEAKQYCWAALKIKKLGMERYTLDGSCEKILFILLAARVGSLQGMDRYLQADVSQAYGFRSQKKLAENIDWSYTGTLNQNKWAKKYPSCNSAKQSPINIEESLAQVKVHFQKLKLKGWEKHTSEDTTVKNDGKTVAIDVGGEFYVSGGGLRSTFRVGRITFHWGHCNASSDGSEHGFNGVKFPLEMQIYCYEAHHYNQSIDDVLKDGGKIIALSVLFETSVEDNENYEAITDAVNSVSRYGKSASVTPFILQSLLPNSMEKYFIYNGSLTYPPCSETVEWIVFKNTVAISDAQLEIFCEVMTMQQTGYVILMDYLQNNYREQQPHFMGQIFSSYTGTEELITPICSSEPENVQVYPHNYSSLLVMWERPRAVYDAAIEKYAVTYWQPQGDNPPKLEYLTDGDQDVGAIIQDLSANTSYMLQVVAVCTNGLYGRRSELLMVDIPVDDPESDPDPDPFESAEEDYLLNPFWVRPDSGQGPYPVQTTTAQPRVTTTEQPVPPVYGLKTTTSTSSENLYLGVSVKSTTQPTIMTTTTTFITDILTSQSDYCGNTPPNTIPEGDDSSYGFTATPVEGDDSSYSFTEPPAEGDDRRYSFTEPPAEGDDRRYSFTEPPAEGDDRRYSFTEPPAEGDDSRHSFTEPPAERDDDRYSFTEPPVEGDIGTYSFTEPPVEGDGSSYSFTKHPIESNDSRYMFTEAPVETATLDTEATLSPPAGGGELTKSDFYEESQITLTPLVESSEAQTSSSLLPEDPQPTTPSVPFPTITAFSAAILQTTEPVFKGESSSSAPCVSDSPFCLHASPVFLPPSSTVLSESASTPAWNVPYTATVLVSDETWPVNSFSSVSHGDVSSGCGDVDDGDDGDVMSGSASGDPPCSSTLRLQTLPDLALSTWSDLELHPFYSKPLSTASPPSPLPSMRSSVPFFGDHSLVTATPYFTSSLSGIVEDTSLLVEWADSSVVALTVSQDNNAPCTRCPGATSSHVSIKNFLHASPLFLMPSSTWGLPLGGGFSGDLSSMVDHSLLSSSSAGIPICSAADWELCSGVLPSPLVSHTEPSSDLHFSITANVGSIMHSKIFQLPRASVALEAPTQSPTSGPETASPRTQSGEGPLDSSASGWVMDQDWGQSSASGDGNPASHTPTTFPTEGLPEEAEEEHSSSFYFESENVTESKVTTAAVSLPPSPPWAMGSVEEDSGSGESLTDNETSSDFSIPERADKDSEDEPVADASNSSHESRVGLVGSVEHQRKAMVPLAVVSALTLLCLIILMGILIYWRKCFQTAHFYIEDSTSPKVISSSPTPIYNHSDEHELFSAKQFVKHVAELHNNNSFSREFEAVQACTVDLGTTVDSSSHPDNKSKNRYINILAYDHSRVRLLPLSDKEGKSEGDYINANYVDGFNKPRTYIAAQGPLKSSTADFWRMVWEQNVGVIIMITNLMEKGRRKCDQYWPLETQEEYGCFLVTVKSTEVMAFYTQRTFTIRNTHVRKRKLSRLHTAHSCLVRLPPGLPEGSCSGEDGSPLPVHAVARHGRASPRPPSAFICPQRLQTQRREDMGPVVVHCSAGVGRTGTYIVLDSMMKQIKSQGTVNIMGFLKHIRTQRKYLVQTEEQYVFIHDVLVEAILSKETEVPTSCIHSYVNDLLTTGPSCRTRMEKQFKLVSQSNAKQYDYSSALKECNREKNRSSTLIPVESSRVCLSTSIEETSDYINASYIMGYHQKNEYIITQNPLPNTVKDFWRMIWDHNAQVIVSLPNTPNVMDVPEQVAFWPGKDQSIHCNMFTVTLRKEEHMCLSNEEMLTVQDYLLEATQDDYVLEVRHYRGPRWPNPDSPISNTFELINIVRRERCSAEGPMVVHDDYGGVTAGTFCSLYTMLQQMEAHSAVDIYLVAKMTNLMRPGIFTDIEQYQFLYKAILSLVGTQEDEKTLQSSNNNGAVPGGPASASESLESLV</sequence>
<feature type="compositionally biased region" description="Low complexity" evidence="14">
    <location>
        <begin position="858"/>
        <end position="869"/>
    </location>
</feature>
<dbReference type="Proteomes" id="UP001239994">
    <property type="component" value="Unassembled WGS sequence"/>
</dbReference>
<dbReference type="PRINTS" id="PR00700">
    <property type="entry name" value="PRTYPHPHTASE"/>
</dbReference>
<feature type="domain" description="Tyrosine specific protein phosphatases" evidence="16">
    <location>
        <begin position="1838"/>
        <end position="1912"/>
    </location>
</feature>
<dbReference type="PROSITE" id="PS50853">
    <property type="entry name" value="FN3"/>
    <property type="match status" value="1"/>
</dbReference>
<dbReference type="SUPFAM" id="SSF52799">
    <property type="entry name" value="(Phosphotyrosine protein) phosphatases II"/>
    <property type="match status" value="2"/>
</dbReference>
<evidence type="ECO:0000256" key="13">
    <source>
        <dbReference type="ARBA" id="ARBA00051722"/>
    </source>
</evidence>
<feature type="domain" description="Fibronectin type-III" evidence="17">
    <location>
        <begin position="367"/>
        <end position="464"/>
    </location>
</feature>
<keyword evidence="12" id="KW-0325">Glycoprotein</keyword>
<dbReference type="InterPro" id="IPR003595">
    <property type="entry name" value="Tyr_Pase_cat"/>
</dbReference>
<gene>
    <name evidence="19" type="ORF">P4O66_015695</name>
</gene>
<dbReference type="Pfam" id="PF00041">
    <property type="entry name" value="fn3"/>
    <property type="match status" value="1"/>
</dbReference>
<comment type="caution">
    <text evidence="19">The sequence shown here is derived from an EMBL/GenBank/DDBJ whole genome shotgun (WGS) entry which is preliminary data.</text>
</comment>